<comment type="similarity">
    <text evidence="1">Belongs to the NipSnap family.</text>
</comment>
<dbReference type="EMBL" id="LSSK01001786">
    <property type="protein sequence ID" value="OMH78800.1"/>
    <property type="molecule type" value="Genomic_DNA"/>
</dbReference>
<evidence type="ECO:0000259" key="2">
    <source>
        <dbReference type="Pfam" id="PF07978"/>
    </source>
</evidence>
<sequence>MDDFLGIFTLNERQIKDPKIRQIIELDQKLNRTLKSRFSSAITEFGFYPYLKRSQKGGDIVRGIDSTNCIFEFRSYLLKPGGLLEWEQKWKTSVKQRSNVSHLVGAWFSQIGSLNNVYHIWHYKDLAERKESRRLAWTNKTWSTSVYNTTKLIEKMDSLILKPIDFYDFKQ</sequence>
<dbReference type="Pfam" id="PF07978">
    <property type="entry name" value="NIPSNAP"/>
    <property type="match status" value="1"/>
</dbReference>
<dbReference type="InterPro" id="IPR011008">
    <property type="entry name" value="Dimeric_a/b-barrel"/>
</dbReference>
<organism evidence="3 4">
    <name type="scientific">Zancudomyces culisetae</name>
    <name type="common">Gut fungus</name>
    <name type="synonym">Smittium culisetae</name>
    <dbReference type="NCBI Taxonomy" id="1213189"/>
    <lineage>
        <taxon>Eukaryota</taxon>
        <taxon>Fungi</taxon>
        <taxon>Fungi incertae sedis</taxon>
        <taxon>Zoopagomycota</taxon>
        <taxon>Kickxellomycotina</taxon>
        <taxon>Harpellomycetes</taxon>
        <taxon>Harpellales</taxon>
        <taxon>Legeriomycetaceae</taxon>
        <taxon>Zancudomyces</taxon>
    </lineage>
</organism>
<dbReference type="GO" id="GO:0000423">
    <property type="term" value="P:mitophagy"/>
    <property type="evidence" value="ECO:0007669"/>
    <property type="project" value="UniProtKB-ARBA"/>
</dbReference>
<dbReference type="FunFam" id="3.30.70.100:FF:000004">
    <property type="entry name" value="NIPSNAP family protein"/>
    <property type="match status" value="1"/>
</dbReference>
<dbReference type="PANTHER" id="PTHR21017">
    <property type="entry name" value="NIPSNAP-RELATED"/>
    <property type="match status" value="1"/>
</dbReference>
<dbReference type="Proteomes" id="UP000188320">
    <property type="component" value="Unassembled WGS sequence"/>
</dbReference>
<dbReference type="Gene3D" id="3.30.70.100">
    <property type="match status" value="1"/>
</dbReference>
<feature type="domain" description="NIPSNAP" evidence="2">
    <location>
        <begin position="71"/>
        <end position="166"/>
    </location>
</feature>
<dbReference type="InterPro" id="IPR051557">
    <property type="entry name" value="NipSnap_domain"/>
</dbReference>
<name>A0A1R1PCV2_ZANCU</name>
<dbReference type="InterPro" id="IPR012577">
    <property type="entry name" value="NIPSNAP"/>
</dbReference>
<dbReference type="PANTHER" id="PTHR21017:SF17">
    <property type="entry name" value="PROTEIN NIPSNAP"/>
    <property type="match status" value="1"/>
</dbReference>
<dbReference type="GO" id="GO:0005739">
    <property type="term" value="C:mitochondrion"/>
    <property type="evidence" value="ECO:0007669"/>
    <property type="project" value="TreeGrafter"/>
</dbReference>
<proteinExistence type="inferred from homology"/>
<comment type="caution">
    <text evidence="3">The sequence shown here is derived from an EMBL/GenBank/DDBJ whole genome shotgun (WGS) entry which is preliminary data.</text>
</comment>
<reference evidence="4" key="1">
    <citation type="submission" date="2017-01" db="EMBL/GenBank/DDBJ databases">
        <authorList>
            <person name="Wang Y."/>
            <person name="White M."/>
            <person name="Kvist S."/>
            <person name="Moncalvo J.-M."/>
        </authorList>
    </citation>
    <scope>NUCLEOTIDE SEQUENCE [LARGE SCALE GENOMIC DNA]</scope>
    <source>
        <strain evidence="4">COL-18-3</strain>
    </source>
</reference>
<evidence type="ECO:0000313" key="4">
    <source>
        <dbReference type="Proteomes" id="UP000188320"/>
    </source>
</evidence>
<protein>
    <submittedName>
        <fullName evidence="3">Protein NipSnap-like protein</fullName>
    </submittedName>
</protein>
<accession>A0A1R1PCV2</accession>
<evidence type="ECO:0000256" key="1">
    <source>
        <dbReference type="ARBA" id="ARBA00005291"/>
    </source>
</evidence>
<dbReference type="SUPFAM" id="SSF54909">
    <property type="entry name" value="Dimeric alpha+beta barrel"/>
    <property type="match status" value="1"/>
</dbReference>
<dbReference type="OrthoDB" id="10262843at2759"/>
<evidence type="ECO:0000313" key="3">
    <source>
        <dbReference type="EMBL" id="OMH78800.1"/>
    </source>
</evidence>
<gene>
    <name evidence="3" type="ORF">AX774_g7795</name>
</gene>
<dbReference type="AlphaFoldDB" id="A0A1R1PCV2"/>
<keyword evidence="4" id="KW-1185">Reference proteome</keyword>